<sequence length="82" mass="9696">MCGHLSDDDWFNCVDDYIEKNDDHRAAGVQVKFSLQRIVVHELIHNTLPLLHSELDVISKTNDFMAKYYGEFCRVDHHLHWL</sequence>
<evidence type="ECO:0000313" key="1">
    <source>
        <dbReference type="EMBL" id="SEH81285.1"/>
    </source>
</evidence>
<reference evidence="2" key="1">
    <citation type="submission" date="2016-10" db="EMBL/GenBank/DDBJ databases">
        <authorList>
            <person name="Varghese N."/>
            <person name="Submissions S."/>
        </authorList>
    </citation>
    <scope>NUCLEOTIDE SEQUENCE [LARGE SCALE GENOMIC DNA]</scope>
    <source>
        <strain evidence="2">DSM 17616</strain>
    </source>
</reference>
<proteinExistence type="predicted"/>
<dbReference type="STRING" id="173990.SAMN05660691_01623"/>
<protein>
    <submittedName>
        <fullName evidence="1">Uncharacterized protein</fullName>
    </submittedName>
</protein>
<dbReference type="AlphaFoldDB" id="A0A1H6L515"/>
<name>A0A1H6L515_9GAMM</name>
<evidence type="ECO:0000313" key="2">
    <source>
        <dbReference type="Proteomes" id="UP000199371"/>
    </source>
</evidence>
<organism evidence="1 2">
    <name type="scientific">Rheinheimera pacifica</name>
    <dbReference type="NCBI Taxonomy" id="173990"/>
    <lineage>
        <taxon>Bacteria</taxon>
        <taxon>Pseudomonadati</taxon>
        <taxon>Pseudomonadota</taxon>
        <taxon>Gammaproteobacteria</taxon>
        <taxon>Chromatiales</taxon>
        <taxon>Chromatiaceae</taxon>
        <taxon>Rheinheimera</taxon>
    </lineage>
</organism>
<dbReference type="EMBL" id="FNXF01000004">
    <property type="protein sequence ID" value="SEH81285.1"/>
    <property type="molecule type" value="Genomic_DNA"/>
</dbReference>
<dbReference type="Proteomes" id="UP000199371">
    <property type="component" value="Unassembled WGS sequence"/>
</dbReference>
<accession>A0A1H6L515</accession>
<keyword evidence="2" id="KW-1185">Reference proteome</keyword>
<gene>
    <name evidence="1" type="ORF">SAMN05660691_01623</name>
</gene>